<dbReference type="Proteomes" id="UP001212326">
    <property type="component" value="Chromosome"/>
</dbReference>
<evidence type="ECO:0008006" key="4">
    <source>
        <dbReference type="Google" id="ProtNLM"/>
    </source>
</evidence>
<keyword evidence="1" id="KW-0472">Membrane</keyword>
<proteinExistence type="predicted"/>
<keyword evidence="1" id="KW-0812">Transmembrane</keyword>
<gene>
    <name evidence="2" type="ORF">O1G22_14025</name>
</gene>
<feature type="transmembrane region" description="Helical" evidence="1">
    <location>
        <begin position="47"/>
        <end position="69"/>
    </location>
</feature>
<keyword evidence="3" id="KW-1185">Reference proteome</keyword>
<keyword evidence="1" id="KW-1133">Transmembrane helix</keyword>
<organism evidence="2 3">
    <name type="scientific">Streptomyces camelliae</name>
    <dbReference type="NCBI Taxonomy" id="3004093"/>
    <lineage>
        <taxon>Bacteria</taxon>
        <taxon>Bacillati</taxon>
        <taxon>Actinomycetota</taxon>
        <taxon>Actinomycetes</taxon>
        <taxon>Kitasatosporales</taxon>
        <taxon>Streptomycetaceae</taxon>
        <taxon>Streptomyces</taxon>
    </lineage>
</organism>
<sequence>MTHPPSSRLPALAFGLAGALFVLYPAIRPFSDEKSLQGAAAFASSSWILAHTLAIAAFVLLVVGMLGLYQHLRDASAGSSALRALVLSWIGVGLTLPYYGAEAFGLHAIGQEALRRRDPSLVPLSDSVRFGTGIGLIMAGLILLAVGAVLFATALWRSETFPRWSGLPLAVGFALYIPQFATPQPVRIAHGLLVAIACLLLAWGLLRQRSWKSESAMRRSAAHRLVRLGRRANA</sequence>
<feature type="transmembrane region" description="Helical" evidence="1">
    <location>
        <begin position="81"/>
        <end position="99"/>
    </location>
</feature>
<feature type="transmembrane region" description="Helical" evidence="1">
    <location>
        <begin position="9"/>
        <end position="27"/>
    </location>
</feature>
<feature type="transmembrane region" description="Helical" evidence="1">
    <location>
        <begin position="188"/>
        <end position="206"/>
    </location>
</feature>
<accession>A0ABY7P4Y1</accession>
<protein>
    <recommendedName>
        <fullName evidence="4">Integral membrane protein</fullName>
    </recommendedName>
</protein>
<feature type="transmembrane region" description="Helical" evidence="1">
    <location>
        <begin position="164"/>
        <end position="182"/>
    </location>
</feature>
<evidence type="ECO:0000313" key="2">
    <source>
        <dbReference type="EMBL" id="WBO63866.1"/>
    </source>
</evidence>
<evidence type="ECO:0000256" key="1">
    <source>
        <dbReference type="SAM" id="Phobius"/>
    </source>
</evidence>
<name>A0ABY7P4Y1_9ACTN</name>
<evidence type="ECO:0000313" key="3">
    <source>
        <dbReference type="Proteomes" id="UP001212326"/>
    </source>
</evidence>
<reference evidence="2 3" key="1">
    <citation type="submission" date="2022-12" db="EMBL/GenBank/DDBJ databases">
        <authorList>
            <person name="Mo P."/>
        </authorList>
    </citation>
    <scope>NUCLEOTIDE SEQUENCE [LARGE SCALE GENOMIC DNA]</scope>
    <source>
        <strain evidence="2 3">HUAS 2-6</strain>
    </source>
</reference>
<dbReference type="RefSeq" id="WP_270081663.1">
    <property type="nucleotide sequence ID" value="NZ_CP115300.1"/>
</dbReference>
<dbReference type="EMBL" id="CP115300">
    <property type="protein sequence ID" value="WBO63866.1"/>
    <property type="molecule type" value="Genomic_DNA"/>
</dbReference>
<feature type="transmembrane region" description="Helical" evidence="1">
    <location>
        <begin position="130"/>
        <end position="152"/>
    </location>
</feature>